<keyword evidence="3" id="KW-1185">Reference proteome</keyword>
<evidence type="ECO:0000313" key="2">
    <source>
        <dbReference type="EMBL" id="BDS11643.1"/>
    </source>
</evidence>
<dbReference type="AlphaFoldDB" id="A0A915YEQ3"/>
<proteinExistence type="predicted"/>
<keyword evidence="2" id="KW-0378">Hydrolase</keyword>
<organism evidence="2 3">
    <name type="scientific">Aureispira anguillae</name>
    <dbReference type="NCBI Taxonomy" id="2864201"/>
    <lineage>
        <taxon>Bacteria</taxon>
        <taxon>Pseudomonadati</taxon>
        <taxon>Bacteroidota</taxon>
        <taxon>Saprospiria</taxon>
        <taxon>Saprospirales</taxon>
        <taxon>Saprospiraceae</taxon>
        <taxon>Aureispira</taxon>
    </lineage>
</organism>
<dbReference type="SUPFAM" id="SSF53474">
    <property type="entry name" value="alpha/beta-Hydrolases"/>
    <property type="match status" value="1"/>
</dbReference>
<gene>
    <name evidence="2" type="ORF">AsAng_0023570</name>
</gene>
<sequence length="221" mass="25008">MTKIYLVPGLGNDVRIFSKLIPLLEGEGKEIVCLEHKEPLSLNETIPAYAKRMVECIPKTAEPPVLIGMSLGGTIATEMSKLMPLQKLILISTFKHKSEVPFLFKIARILPLHLLVPAWFIRIVIPFFARILGICNREDTQTLRAMLYACTASHFAWGRRAIVAWDNETYPSNFIHINGTKDHIFNLRQEQITHTIKNGTHNMVMDRAAEIATIIHREALG</sequence>
<dbReference type="GO" id="GO:0016787">
    <property type="term" value="F:hydrolase activity"/>
    <property type="evidence" value="ECO:0007669"/>
    <property type="project" value="UniProtKB-KW"/>
</dbReference>
<accession>A0A915YEQ3</accession>
<evidence type="ECO:0000259" key="1">
    <source>
        <dbReference type="Pfam" id="PF12697"/>
    </source>
</evidence>
<protein>
    <submittedName>
        <fullName evidence="2">Alpha/beta hydrolase</fullName>
    </submittedName>
</protein>
<dbReference type="InterPro" id="IPR000073">
    <property type="entry name" value="AB_hydrolase_1"/>
</dbReference>
<dbReference type="Proteomes" id="UP001060919">
    <property type="component" value="Chromosome"/>
</dbReference>
<dbReference type="InterPro" id="IPR029058">
    <property type="entry name" value="AB_hydrolase_fold"/>
</dbReference>
<feature type="domain" description="AB hydrolase-1" evidence="1">
    <location>
        <begin position="57"/>
        <end position="212"/>
    </location>
</feature>
<dbReference type="Pfam" id="PF12697">
    <property type="entry name" value="Abhydrolase_6"/>
    <property type="match status" value="1"/>
</dbReference>
<dbReference type="KEGG" id="aup:AsAng_0023570"/>
<reference evidence="2" key="1">
    <citation type="submission" date="2022-09" db="EMBL/GenBank/DDBJ databases">
        <title>Aureispira anguillicida sp. nov., isolated from Leptocephalus of Japanese eel Anguilla japonica.</title>
        <authorList>
            <person name="Yuasa K."/>
            <person name="Mekata T."/>
            <person name="Ikunari K."/>
        </authorList>
    </citation>
    <scope>NUCLEOTIDE SEQUENCE</scope>
    <source>
        <strain evidence="2">EL160426</strain>
    </source>
</reference>
<dbReference type="EMBL" id="AP026867">
    <property type="protein sequence ID" value="BDS11643.1"/>
    <property type="molecule type" value="Genomic_DNA"/>
</dbReference>
<dbReference type="Gene3D" id="3.40.50.1820">
    <property type="entry name" value="alpha/beta hydrolase"/>
    <property type="match status" value="1"/>
</dbReference>
<dbReference type="RefSeq" id="WP_264792799.1">
    <property type="nucleotide sequence ID" value="NZ_AP026867.1"/>
</dbReference>
<name>A0A915YEQ3_9BACT</name>
<evidence type="ECO:0000313" key="3">
    <source>
        <dbReference type="Proteomes" id="UP001060919"/>
    </source>
</evidence>